<accession>A0ABQ9WYK2</accession>
<dbReference type="Proteomes" id="UP001281761">
    <property type="component" value="Unassembled WGS sequence"/>
</dbReference>
<gene>
    <name evidence="1" type="ORF">BLNAU_20489</name>
</gene>
<sequence length="389" mass="44504">MTSRNIIRKARHFDHVLLFIYHLPPRPYTKKEVVTALRRYFGPLPDDKPIPYEWALQDPNDEGTPTKIMLRMKDPTLIDRICQNTIHVIEICRLSSIGVSPTKHLIGVSKLNRSRTLIVTPKFPNHPKHSNKREIIYTRLGAHAEFIGDWRFWLNNPKSHFIVFPTLSAALSALPELQKHNTAVFCDQTICHSWFKVVGTLSNASLPPSPDRIEILNDIAQNIRSFFISEFSATHVLFDLSETSPFSSFEVFFPETENGEQQAKAAVTHCSKQDPTSPSSNLAERILKQYTVRHPITRPDPAKQPPHTKLLPPNLTPKLSPYLPSIFKDIHQQGQKHRVPNHLPPSTRHLRRQRVPIPTTRNFWGMMMPLTLSEERNAPNALPVLVVTD</sequence>
<dbReference type="EMBL" id="JARBJD010000292">
    <property type="protein sequence ID" value="KAK2944582.1"/>
    <property type="molecule type" value="Genomic_DNA"/>
</dbReference>
<name>A0ABQ9WYK2_9EUKA</name>
<organism evidence="1 2">
    <name type="scientific">Blattamonas nauphoetae</name>
    <dbReference type="NCBI Taxonomy" id="2049346"/>
    <lineage>
        <taxon>Eukaryota</taxon>
        <taxon>Metamonada</taxon>
        <taxon>Preaxostyla</taxon>
        <taxon>Oxymonadida</taxon>
        <taxon>Blattamonas</taxon>
    </lineage>
</organism>
<evidence type="ECO:0000313" key="1">
    <source>
        <dbReference type="EMBL" id="KAK2944582.1"/>
    </source>
</evidence>
<evidence type="ECO:0000313" key="2">
    <source>
        <dbReference type="Proteomes" id="UP001281761"/>
    </source>
</evidence>
<protein>
    <submittedName>
        <fullName evidence="1">Uncharacterized protein</fullName>
    </submittedName>
</protein>
<reference evidence="1 2" key="1">
    <citation type="journal article" date="2022" name="bioRxiv">
        <title>Genomics of Preaxostyla Flagellates Illuminates Evolutionary Transitions and the Path Towards Mitochondrial Loss.</title>
        <authorList>
            <person name="Novak L.V.F."/>
            <person name="Treitli S.C."/>
            <person name="Pyrih J."/>
            <person name="Halakuc P."/>
            <person name="Pipaliya S.V."/>
            <person name="Vacek V."/>
            <person name="Brzon O."/>
            <person name="Soukal P."/>
            <person name="Eme L."/>
            <person name="Dacks J.B."/>
            <person name="Karnkowska A."/>
            <person name="Elias M."/>
            <person name="Hampl V."/>
        </authorList>
    </citation>
    <scope>NUCLEOTIDE SEQUENCE [LARGE SCALE GENOMIC DNA]</scope>
    <source>
        <strain evidence="1">NAU3</strain>
        <tissue evidence="1">Gut</tissue>
    </source>
</reference>
<proteinExistence type="predicted"/>
<keyword evidence="2" id="KW-1185">Reference proteome</keyword>
<comment type="caution">
    <text evidence="1">The sequence shown here is derived from an EMBL/GenBank/DDBJ whole genome shotgun (WGS) entry which is preliminary data.</text>
</comment>